<protein>
    <submittedName>
        <fullName evidence="1">Uncharacterized protein</fullName>
    </submittedName>
</protein>
<evidence type="ECO:0000313" key="1">
    <source>
        <dbReference type="EMBL" id="MEQ2231268.1"/>
    </source>
</evidence>
<evidence type="ECO:0000313" key="2">
    <source>
        <dbReference type="Proteomes" id="UP001482620"/>
    </source>
</evidence>
<sequence>MEAHRKKISTTNQEKWSKDEIEIITCESILEINVQSVTPIMSNNCLIFPKPNCAHTLDCNDSIYLYNIDEGEVVRIISNLKNSKAKDIFGIDTVFLKERNQILAPVLTKVINKSINESINTIAVKTTIFKPVHNL</sequence>
<gene>
    <name evidence="1" type="ORF">ILYODFUR_037800</name>
</gene>
<dbReference type="EMBL" id="JAHRIQ010031840">
    <property type="protein sequence ID" value="MEQ2231268.1"/>
    <property type="molecule type" value="Genomic_DNA"/>
</dbReference>
<reference evidence="1 2" key="1">
    <citation type="submission" date="2021-06" db="EMBL/GenBank/DDBJ databases">
        <authorList>
            <person name="Palmer J.M."/>
        </authorList>
    </citation>
    <scope>NUCLEOTIDE SEQUENCE [LARGE SCALE GENOMIC DNA]</scope>
    <source>
        <strain evidence="2">if_2019</strain>
        <tissue evidence="1">Muscle</tissue>
    </source>
</reference>
<comment type="caution">
    <text evidence="1">The sequence shown here is derived from an EMBL/GenBank/DDBJ whole genome shotgun (WGS) entry which is preliminary data.</text>
</comment>
<dbReference type="Proteomes" id="UP001482620">
    <property type="component" value="Unassembled WGS sequence"/>
</dbReference>
<accession>A0ABV0THF0</accession>
<name>A0ABV0THF0_9TELE</name>
<proteinExistence type="predicted"/>
<keyword evidence="2" id="KW-1185">Reference proteome</keyword>
<organism evidence="1 2">
    <name type="scientific">Ilyodon furcidens</name>
    <name type="common">goldbreast splitfin</name>
    <dbReference type="NCBI Taxonomy" id="33524"/>
    <lineage>
        <taxon>Eukaryota</taxon>
        <taxon>Metazoa</taxon>
        <taxon>Chordata</taxon>
        <taxon>Craniata</taxon>
        <taxon>Vertebrata</taxon>
        <taxon>Euteleostomi</taxon>
        <taxon>Actinopterygii</taxon>
        <taxon>Neopterygii</taxon>
        <taxon>Teleostei</taxon>
        <taxon>Neoteleostei</taxon>
        <taxon>Acanthomorphata</taxon>
        <taxon>Ovalentaria</taxon>
        <taxon>Atherinomorphae</taxon>
        <taxon>Cyprinodontiformes</taxon>
        <taxon>Goodeidae</taxon>
        <taxon>Ilyodon</taxon>
    </lineage>
</organism>